<protein>
    <submittedName>
        <fullName evidence="3">Glycosyl transferase group 1</fullName>
    </submittedName>
</protein>
<gene>
    <name evidence="3" type="ORF">SBA5_1100031</name>
</gene>
<dbReference type="Gene3D" id="3.40.50.2000">
    <property type="entry name" value="Glycogen Phosphorylase B"/>
    <property type="match status" value="2"/>
</dbReference>
<feature type="domain" description="Glycosyl transferase family 1" evidence="1">
    <location>
        <begin position="218"/>
        <end position="387"/>
    </location>
</feature>
<sequence length="796" mass="88645">MSFPETIHSETGDGRAGRSAPLPIALKASCLPLPTRIAVVGNYLPRECGIATFTTDLCNALAAEYGEGRLFAIPVNDPDSRYDYPEQVRLELEQEDIASYERAADFLNFNSNDLVCLQHEYGIYGGAAGRYILALLRRLKMPLVTTLHTVLREPDANQRIVLEEIAQLSDRMIVMSELAAQLLREVYAVSGGKIDVIPHGVPDMNFMDPNYFKDRFGTEGKSVLLTFGLLSPNKGIENVIRALPAILARHPNVVYIVSGVTHPHIRRREGERYREGLRALAEQLGVSSNLIMNNRFVSEEELVEHVGAADIYITPYRQEAQVVSGTLAIALGAGKAIVSTPYWHAKELLAEKRGVIVPFESSEAISEAVLALLENDAERHAMRKRAYLHSRGTTWPKTARAYMATFQRARFERSLQPRAAQPDDGAVDLIDPMEHLPVLNIAHLSTMTDDTGMLQHAIFSVPNTREGYTTDDNARALIVSTLLDKSVGHDHREDHVNLSRRYLAFLWLAFHSDTGRFRNFLGYDRKWLEDVGSEDSHGRALWALGSVLGQSHHAGLRGAAGRLFEATVPAILKFSSPRAWAFSVLGLQAYLDWFPGDRAIQGIRNTLANRLLDHYERSHSETWHWFEKSLSYSNARLPQALILAGGRSNNKKMMAAGIESLEWLVAAQHCGDKETFVPIGSSGCFTEGAEKPRFDQQPVEACATISACLEAYRLTDEKRWIEEAQCAFRWFLGKNDLQVPLYDATTGGCKDGLHPDRVNENQGAESTLSFLMALLEMQGAKVTHAEETDQEMSMSL</sequence>
<dbReference type="InterPro" id="IPR008928">
    <property type="entry name" value="6-hairpin_glycosidase_sf"/>
</dbReference>
<evidence type="ECO:0000259" key="1">
    <source>
        <dbReference type="Pfam" id="PF00534"/>
    </source>
</evidence>
<keyword evidence="3" id="KW-0808">Transferase</keyword>
<evidence type="ECO:0000313" key="3">
    <source>
        <dbReference type="EMBL" id="SPE17851.1"/>
    </source>
</evidence>
<dbReference type="GO" id="GO:0005975">
    <property type="term" value="P:carbohydrate metabolic process"/>
    <property type="evidence" value="ECO:0007669"/>
    <property type="project" value="InterPro"/>
</dbReference>
<dbReference type="SUPFAM" id="SSF48208">
    <property type="entry name" value="Six-hairpin glycosidases"/>
    <property type="match status" value="1"/>
</dbReference>
<dbReference type="InterPro" id="IPR001296">
    <property type="entry name" value="Glyco_trans_1"/>
</dbReference>
<feature type="domain" description="Glycosyltransferase subfamily 4-like N-terminal" evidence="2">
    <location>
        <begin position="49"/>
        <end position="201"/>
    </location>
</feature>
<dbReference type="Proteomes" id="UP000239735">
    <property type="component" value="Unassembled WGS sequence"/>
</dbReference>
<dbReference type="Pfam" id="PF00534">
    <property type="entry name" value="Glycos_transf_1"/>
    <property type="match status" value="1"/>
</dbReference>
<dbReference type="InterPro" id="IPR028098">
    <property type="entry name" value="Glyco_trans_4-like_N"/>
</dbReference>
<dbReference type="CDD" id="cd03822">
    <property type="entry name" value="GT4_mannosyltransferase-like"/>
    <property type="match status" value="1"/>
</dbReference>
<dbReference type="SUPFAM" id="SSF53756">
    <property type="entry name" value="UDP-Glycosyltransferase/glycogen phosphorylase"/>
    <property type="match status" value="1"/>
</dbReference>
<dbReference type="PANTHER" id="PTHR12526">
    <property type="entry name" value="GLYCOSYLTRANSFERASE"/>
    <property type="match status" value="1"/>
</dbReference>
<dbReference type="AlphaFoldDB" id="A0A2N9L3Q5"/>
<name>A0A2N9L3Q5_9BACT</name>
<dbReference type="PANTHER" id="PTHR12526:SF572">
    <property type="entry name" value="BLL5144 PROTEIN"/>
    <property type="match status" value="1"/>
</dbReference>
<evidence type="ECO:0000259" key="2">
    <source>
        <dbReference type="Pfam" id="PF13439"/>
    </source>
</evidence>
<organism evidence="3 4">
    <name type="scientific">Candidatus Sulfuritelmatomonas gaucii</name>
    <dbReference type="NCBI Taxonomy" id="2043161"/>
    <lineage>
        <taxon>Bacteria</taxon>
        <taxon>Pseudomonadati</taxon>
        <taxon>Acidobacteriota</taxon>
        <taxon>Terriglobia</taxon>
        <taxon>Terriglobales</taxon>
        <taxon>Acidobacteriaceae</taxon>
        <taxon>Candidatus Sulfuritelmatomonas</taxon>
    </lineage>
</organism>
<accession>A0A2N9L3Q5</accession>
<proteinExistence type="predicted"/>
<reference evidence="4" key="1">
    <citation type="submission" date="2018-02" db="EMBL/GenBank/DDBJ databases">
        <authorList>
            <person name="Hausmann B."/>
        </authorList>
    </citation>
    <scope>NUCLEOTIDE SEQUENCE [LARGE SCALE GENOMIC DNA]</scope>
    <source>
        <strain evidence="4">Peat soil MAG SbA5</strain>
    </source>
</reference>
<evidence type="ECO:0000313" key="4">
    <source>
        <dbReference type="Proteomes" id="UP000239735"/>
    </source>
</evidence>
<dbReference type="GO" id="GO:0016757">
    <property type="term" value="F:glycosyltransferase activity"/>
    <property type="evidence" value="ECO:0007669"/>
    <property type="project" value="InterPro"/>
</dbReference>
<dbReference type="Pfam" id="PF13439">
    <property type="entry name" value="Glyco_transf_4"/>
    <property type="match status" value="1"/>
</dbReference>
<dbReference type="EMBL" id="OKRB01000014">
    <property type="protein sequence ID" value="SPE17851.1"/>
    <property type="molecule type" value="Genomic_DNA"/>
</dbReference>